<dbReference type="AlphaFoldDB" id="A0A6C0J5G7"/>
<feature type="region of interest" description="Disordered" evidence="1">
    <location>
        <begin position="136"/>
        <end position="169"/>
    </location>
</feature>
<name>A0A6C0J5G7_9ZZZZ</name>
<accession>A0A6C0J5G7</accession>
<proteinExistence type="predicted"/>
<reference evidence="2" key="1">
    <citation type="journal article" date="2020" name="Nature">
        <title>Giant virus diversity and host interactions through global metagenomics.</title>
        <authorList>
            <person name="Schulz F."/>
            <person name="Roux S."/>
            <person name="Paez-Espino D."/>
            <person name="Jungbluth S."/>
            <person name="Walsh D.A."/>
            <person name="Denef V.J."/>
            <person name="McMahon K.D."/>
            <person name="Konstantinidis K.T."/>
            <person name="Eloe-Fadrosh E.A."/>
            <person name="Kyrpides N.C."/>
            <person name="Woyke T."/>
        </authorList>
    </citation>
    <scope>NUCLEOTIDE SEQUENCE</scope>
    <source>
        <strain evidence="2">GVMAG-M-3300025699-48</strain>
    </source>
</reference>
<evidence type="ECO:0000256" key="1">
    <source>
        <dbReference type="SAM" id="MobiDB-lite"/>
    </source>
</evidence>
<dbReference type="EMBL" id="MN740306">
    <property type="protein sequence ID" value="QHT99197.1"/>
    <property type="molecule type" value="Genomic_DNA"/>
</dbReference>
<sequence>MANLSPDEKLNLQKMVSEMGSEDNTNTIRRVKHSVTLRDEIRKLDTFKMKNQMIKNSDNDKYVQLCRAETPFLYNNYTDVFNRMVKDELDLEIMTKLLIVLKLIEDGKVDQNEGSVMVGKVLKELYVDSALKQSKHLDEQNDKEHTTQLKDEPDTKPISWKEYKKMKGD</sequence>
<organism evidence="2">
    <name type="scientific">viral metagenome</name>
    <dbReference type="NCBI Taxonomy" id="1070528"/>
    <lineage>
        <taxon>unclassified sequences</taxon>
        <taxon>metagenomes</taxon>
        <taxon>organismal metagenomes</taxon>
    </lineage>
</organism>
<protein>
    <submittedName>
        <fullName evidence="2">Uncharacterized protein</fullName>
    </submittedName>
</protein>
<evidence type="ECO:0000313" key="2">
    <source>
        <dbReference type="EMBL" id="QHT99197.1"/>
    </source>
</evidence>